<dbReference type="Gene3D" id="3.50.50.60">
    <property type="entry name" value="FAD/NAD(P)-binding domain"/>
    <property type="match status" value="2"/>
</dbReference>
<keyword evidence="3" id="KW-1185">Reference proteome</keyword>
<dbReference type="PANTHER" id="PTHR42842">
    <property type="entry name" value="FAD/NAD(P)-BINDING OXIDOREDUCTASE"/>
    <property type="match status" value="1"/>
</dbReference>
<dbReference type="PIRSF" id="PIRSF038984">
    <property type="entry name" value="FAD_binding_protein"/>
    <property type="match status" value="1"/>
</dbReference>
<feature type="domain" description="FAD-dependent protein C-terminal" evidence="1">
    <location>
        <begin position="262"/>
        <end position="457"/>
    </location>
</feature>
<evidence type="ECO:0000313" key="2">
    <source>
        <dbReference type="EMBL" id="TXC78547.1"/>
    </source>
</evidence>
<dbReference type="PRINTS" id="PR00368">
    <property type="entry name" value="FADPNR"/>
</dbReference>
<dbReference type="Proteomes" id="UP000321168">
    <property type="component" value="Unassembled WGS sequence"/>
</dbReference>
<dbReference type="Pfam" id="PF21688">
    <property type="entry name" value="FAD-depend_C"/>
    <property type="match status" value="1"/>
</dbReference>
<dbReference type="RefSeq" id="WP_147014574.1">
    <property type="nucleotide sequence ID" value="NZ_VORB01000006.1"/>
</dbReference>
<dbReference type="AlphaFoldDB" id="A0A5C6UZ57"/>
<proteinExistence type="predicted"/>
<name>A0A5C6UZ57_9FLAO</name>
<dbReference type="InterPro" id="IPR028348">
    <property type="entry name" value="FAD-binding_protein"/>
</dbReference>
<comment type="caution">
    <text evidence="2">The sequence shown here is derived from an EMBL/GenBank/DDBJ whole genome shotgun (WGS) entry which is preliminary data.</text>
</comment>
<dbReference type="InterPro" id="IPR036188">
    <property type="entry name" value="FAD/NAD-bd_sf"/>
</dbReference>
<gene>
    <name evidence="2" type="ORF">FRX97_07455</name>
</gene>
<evidence type="ECO:0000259" key="1">
    <source>
        <dbReference type="Pfam" id="PF21688"/>
    </source>
</evidence>
<dbReference type="SUPFAM" id="SSF51905">
    <property type="entry name" value="FAD/NAD(P)-binding domain"/>
    <property type="match status" value="1"/>
</dbReference>
<accession>A0A5C6UZ57</accession>
<protein>
    <submittedName>
        <fullName evidence="2">FAD-binding protein</fullName>
    </submittedName>
</protein>
<dbReference type="EMBL" id="VORB01000006">
    <property type="protein sequence ID" value="TXC78547.1"/>
    <property type="molecule type" value="Genomic_DNA"/>
</dbReference>
<organism evidence="2 3">
    <name type="scientific">Luteibaculum oceani</name>
    <dbReference type="NCBI Taxonomy" id="1294296"/>
    <lineage>
        <taxon>Bacteria</taxon>
        <taxon>Pseudomonadati</taxon>
        <taxon>Bacteroidota</taxon>
        <taxon>Flavobacteriia</taxon>
        <taxon>Flavobacteriales</taxon>
        <taxon>Luteibaculaceae</taxon>
        <taxon>Luteibaculum</taxon>
    </lineage>
</organism>
<sequence length="512" mass="56400">MAEIINLSYPAYLLENVDNLEDWLQKKFPNQHIRPLKVSLDARKKPIKYNIRAEISREPLHPEINCIQAKEVNKDAIRVLIVGFGPAGMFAALKCLELGLKPVIIERGKNVKERRRDLAAITKHHEINPDSNYCFGEGGAGTYSDGKLYTRSGKQKDIHRIFSTLVNYGAPKEIIYQAHPHIGTNKLPGLVEKIREDIINKGGEVHFNTKFLGLELEDNKIVGINTSKGSFKSNTVILATGHSARDIYYHLYEKLIEISPKPFAVGFRIEHPQSFINERQYKGETNIGLPPAAYSLVANKGESGIFSFCMCPGGIIAPCATEPGEIVTNGWSPSKRNNPLANAGIVTQVSIEELEKLGYSGPLAALEFQKSIEKKAGDWANGSQAAPAQMANDFIKGKKSEHLKETSYIPGVYSADFNKLYPKAIAERLKFGLKTFEKKMPGFLRENPMLVGPETRTSAPVRIPRGKDLIHPGVKGLIPCGEGAGYAGGIASAAMDGERCANAAFHYLTENM</sequence>
<evidence type="ECO:0000313" key="3">
    <source>
        <dbReference type="Proteomes" id="UP000321168"/>
    </source>
</evidence>
<reference evidence="2 3" key="1">
    <citation type="submission" date="2019-08" db="EMBL/GenBank/DDBJ databases">
        <title>Genome of Luteibaculum oceani JCM 18817.</title>
        <authorList>
            <person name="Bowman J.P."/>
        </authorList>
    </citation>
    <scope>NUCLEOTIDE SEQUENCE [LARGE SCALE GENOMIC DNA]</scope>
    <source>
        <strain evidence="2 3">JCM 18817</strain>
    </source>
</reference>
<dbReference type="PRINTS" id="PR00411">
    <property type="entry name" value="PNDRDTASEI"/>
</dbReference>
<dbReference type="OrthoDB" id="9772594at2"/>
<dbReference type="PANTHER" id="PTHR42842:SF3">
    <property type="entry name" value="FAD_NAD(P)-BINDING OXIDOREDUCTASE FAMILY PROTEIN"/>
    <property type="match status" value="1"/>
</dbReference>
<dbReference type="InterPro" id="IPR049516">
    <property type="entry name" value="FAD-depend_C"/>
</dbReference>